<protein>
    <submittedName>
        <fullName evidence="3">Uncharacterized protein</fullName>
    </submittedName>
</protein>
<keyword evidence="2" id="KW-1133">Transmembrane helix</keyword>
<keyword evidence="2" id="KW-0812">Transmembrane</keyword>
<proteinExistence type="predicted"/>
<dbReference type="AlphaFoldDB" id="A0A182QL86"/>
<feature type="compositionally biased region" description="Polar residues" evidence="1">
    <location>
        <begin position="126"/>
        <end position="135"/>
    </location>
</feature>
<sequence>MLSGSHPPTGPTTLASLLTNQRDAVKALYVVRLGVSVVLVVGYSLMQLLLPARVPLDLTEEGLAVGGVTVRGSDLSDGGVSQRGGELGNRGNSLDGQRLTVDDGVESVDGIGGVLDDATSAIGLNQRRSVVSSQRGGVDTDGTGDGHNGGEEGEL</sequence>
<name>A0A182QL86_9DIPT</name>
<feature type="region of interest" description="Disordered" evidence="1">
    <location>
        <begin position="126"/>
        <end position="155"/>
    </location>
</feature>
<feature type="region of interest" description="Disordered" evidence="1">
    <location>
        <begin position="75"/>
        <end position="98"/>
    </location>
</feature>
<reference evidence="4" key="1">
    <citation type="submission" date="2014-01" db="EMBL/GenBank/DDBJ databases">
        <title>The Genome Sequence of Anopheles farauti FAR1 (V2).</title>
        <authorList>
            <consortium name="The Broad Institute Genomics Platform"/>
            <person name="Neafsey D.E."/>
            <person name="Besansky N."/>
            <person name="Howell P."/>
            <person name="Walton C."/>
            <person name="Young S.K."/>
            <person name="Zeng Q."/>
            <person name="Gargeya S."/>
            <person name="Fitzgerald M."/>
            <person name="Haas B."/>
            <person name="Abouelleil A."/>
            <person name="Allen A.W."/>
            <person name="Alvarado L."/>
            <person name="Arachchi H.M."/>
            <person name="Berlin A.M."/>
            <person name="Chapman S.B."/>
            <person name="Gainer-Dewar J."/>
            <person name="Goldberg J."/>
            <person name="Griggs A."/>
            <person name="Gujja S."/>
            <person name="Hansen M."/>
            <person name="Howarth C."/>
            <person name="Imamovic A."/>
            <person name="Ireland A."/>
            <person name="Larimer J."/>
            <person name="McCowan C."/>
            <person name="Murphy C."/>
            <person name="Pearson M."/>
            <person name="Poon T.W."/>
            <person name="Priest M."/>
            <person name="Roberts A."/>
            <person name="Saif S."/>
            <person name="Shea T."/>
            <person name="Sisk P."/>
            <person name="Sykes S."/>
            <person name="Wortman J."/>
            <person name="Nusbaum C."/>
            <person name="Birren B."/>
        </authorList>
    </citation>
    <scope>NUCLEOTIDE SEQUENCE [LARGE SCALE GENOMIC DNA]</scope>
    <source>
        <strain evidence="4">FAR1</strain>
    </source>
</reference>
<keyword evidence="4" id="KW-1185">Reference proteome</keyword>
<evidence type="ECO:0000313" key="4">
    <source>
        <dbReference type="Proteomes" id="UP000075886"/>
    </source>
</evidence>
<dbReference type="Proteomes" id="UP000075886">
    <property type="component" value="Unassembled WGS sequence"/>
</dbReference>
<dbReference type="EMBL" id="AXCN02000327">
    <property type="status" value="NOT_ANNOTATED_CDS"/>
    <property type="molecule type" value="Genomic_DNA"/>
</dbReference>
<feature type="transmembrane region" description="Helical" evidence="2">
    <location>
        <begin position="27"/>
        <end position="46"/>
    </location>
</feature>
<evidence type="ECO:0000313" key="3">
    <source>
        <dbReference type="EnsemblMetazoa" id="AFAF012462-PA"/>
    </source>
</evidence>
<accession>A0A182QL86</accession>
<dbReference type="VEuPathDB" id="VectorBase:AFAF012462"/>
<dbReference type="EnsemblMetazoa" id="AFAF012462-RA">
    <property type="protein sequence ID" value="AFAF012462-PA"/>
    <property type="gene ID" value="AFAF012462"/>
</dbReference>
<reference evidence="3" key="2">
    <citation type="submission" date="2020-05" db="UniProtKB">
        <authorList>
            <consortium name="EnsemblMetazoa"/>
        </authorList>
    </citation>
    <scope>IDENTIFICATION</scope>
    <source>
        <strain evidence="3">FAR1</strain>
    </source>
</reference>
<organism evidence="3 4">
    <name type="scientific">Anopheles farauti</name>
    <dbReference type="NCBI Taxonomy" id="69004"/>
    <lineage>
        <taxon>Eukaryota</taxon>
        <taxon>Metazoa</taxon>
        <taxon>Ecdysozoa</taxon>
        <taxon>Arthropoda</taxon>
        <taxon>Hexapoda</taxon>
        <taxon>Insecta</taxon>
        <taxon>Pterygota</taxon>
        <taxon>Neoptera</taxon>
        <taxon>Endopterygota</taxon>
        <taxon>Diptera</taxon>
        <taxon>Nematocera</taxon>
        <taxon>Culicoidea</taxon>
        <taxon>Culicidae</taxon>
        <taxon>Anophelinae</taxon>
        <taxon>Anopheles</taxon>
    </lineage>
</organism>
<evidence type="ECO:0000256" key="1">
    <source>
        <dbReference type="SAM" id="MobiDB-lite"/>
    </source>
</evidence>
<evidence type="ECO:0000256" key="2">
    <source>
        <dbReference type="SAM" id="Phobius"/>
    </source>
</evidence>
<keyword evidence="2" id="KW-0472">Membrane</keyword>